<dbReference type="CTD" id="36343258"/>
<evidence type="ECO:0000256" key="1">
    <source>
        <dbReference type="ARBA" id="ARBA00022737"/>
    </source>
</evidence>
<feature type="repeat" description="ANK" evidence="3">
    <location>
        <begin position="99"/>
        <end position="143"/>
    </location>
</feature>
<dbReference type="STRING" id="6210.W6UAN1"/>
<dbReference type="InterPro" id="IPR036770">
    <property type="entry name" value="Ankyrin_rpt-contain_sf"/>
</dbReference>
<evidence type="ECO:0000256" key="2">
    <source>
        <dbReference type="ARBA" id="ARBA00023043"/>
    </source>
</evidence>
<dbReference type="PROSITE" id="PS50088">
    <property type="entry name" value="ANK_REPEAT"/>
    <property type="match status" value="2"/>
</dbReference>
<dbReference type="SMART" id="SM00248">
    <property type="entry name" value="ANK"/>
    <property type="match status" value="3"/>
</dbReference>
<reference evidence="4 5" key="1">
    <citation type="journal article" date="2013" name="Nat. Genet.">
        <title>The genome of the hydatid tapeworm Echinococcus granulosus.</title>
        <authorList>
            <person name="Zheng H."/>
            <person name="Zhang W."/>
            <person name="Zhang L."/>
            <person name="Zhang Z."/>
            <person name="Li J."/>
            <person name="Lu G."/>
            <person name="Zhu Y."/>
            <person name="Wang Y."/>
            <person name="Huang Y."/>
            <person name="Liu J."/>
            <person name="Kang H."/>
            <person name="Chen J."/>
            <person name="Wang L."/>
            <person name="Chen A."/>
            <person name="Yu S."/>
            <person name="Gao Z."/>
            <person name="Jin L."/>
            <person name="Gu W."/>
            <person name="Wang Z."/>
            <person name="Zhao L."/>
            <person name="Shi B."/>
            <person name="Wen H."/>
            <person name="Lin R."/>
            <person name="Jones M.K."/>
            <person name="Brejova B."/>
            <person name="Vinar T."/>
            <person name="Zhao G."/>
            <person name="McManus D.P."/>
            <person name="Chen Z."/>
            <person name="Zhou Y."/>
            <person name="Wang S."/>
        </authorList>
    </citation>
    <scope>NUCLEOTIDE SEQUENCE [LARGE SCALE GENOMIC DNA]</scope>
</reference>
<feature type="repeat" description="ANK" evidence="3">
    <location>
        <begin position="144"/>
        <end position="176"/>
    </location>
</feature>
<dbReference type="OrthoDB" id="19174at2759"/>
<evidence type="ECO:0000313" key="5">
    <source>
        <dbReference type="Proteomes" id="UP000019149"/>
    </source>
</evidence>
<evidence type="ECO:0000256" key="3">
    <source>
        <dbReference type="PROSITE-ProRule" id="PRU00023"/>
    </source>
</evidence>
<dbReference type="Gene3D" id="1.25.40.20">
    <property type="entry name" value="Ankyrin repeat-containing domain"/>
    <property type="match status" value="1"/>
</dbReference>
<keyword evidence="5" id="KW-1185">Reference proteome</keyword>
<proteinExistence type="predicted"/>
<keyword evidence="1" id="KW-0677">Repeat</keyword>
<dbReference type="AlphaFoldDB" id="W6UAN1"/>
<dbReference type="PANTHER" id="PTHR24189:SF73">
    <property type="entry name" value="ANKYRIN REPEAT AND SOCS BOX-CONTAINING 15B"/>
    <property type="match status" value="1"/>
</dbReference>
<dbReference type="InterPro" id="IPR050745">
    <property type="entry name" value="Multifunctional_regulatory"/>
</dbReference>
<accession>W6UAN1</accession>
<dbReference type="GeneID" id="36343258"/>
<comment type="caution">
    <text evidence="4">The sequence shown here is derived from an EMBL/GenBank/DDBJ whole genome shotgun (WGS) entry which is preliminary data.</text>
</comment>
<evidence type="ECO:0000313" key="4">
    <source>
        <dbReference type="EMBL" id="EUB57601.1"/>
    </source>
</evidence>
<dbReference type="Pfam" id="PF00023">
    <property type="entry name" value="Ank"/>
    <property type="match status" value="2"/>
</dbReference>
<dbReference type="PROSITE" id="PS50297">
    <property type="entry name" value="ANK_REP_REGION"/>
    <property type="match status" value="1"/>
</dbReference>
<dbReference type="PRINTS" id="PR01415">
    <property type="entry name" value="ANKYRIN"/>
</dbReference>
<gene>
    <name evidence="4" type="ORF">EGR_07543</name>
</gene>
<dbReference type="KEGG" id="egl:EGR_07543"/>
<dbReference type="PANTHER" id="PTHR24189">
    <property type="entry name" value="MYOTROPHIN"/>
    <property type="match status" value="1"/>
</dbReference>
<protein>
    <submittedName>
        <fullName evidence="4">Ankyrin repeat domain-containing protein 49</fullName>
    </submittedName>
</protein>
<dbReference type="SUPFAM" id="SSF48403">
    <property type="entry name" value="Ankyrin repeat"/>
    <property type="match status" value="1"/>
</dbReference>
<dbReference type="RefSeq" id="XP_024348797.1">
    <property type="nucleotide sequence ID" value="XM_024496792.1"/>
</dbReference>
<sequence length="254" mass="28271">MSSDSDEDLPPELRYTTEEVMRAKETNPGMFVSAWQADEEDITYWSKKDLRKDPKKLFILSGQRGDLETMKSVFEIEIGPDWANQPSRLKEFLLAHDDDGYTALHRAVYSGHVETAEVCLVLLLIFPIQFLLRHGAHLETQTVDGWRPLHSAAFWNQLACVQLLLEVGADVTAVTSSGQTVLHLTLANNQTAETLIYLLAQLSADPEKFEKVWKYRNASGDTPAELLVRSSSIGTFLLNSFSPEATSLGTAGKG</sequence>
<dbReference type="EMBL" id="APAU02000080">
    <property type="protein sequence ID" value="EUB57601.1"/>
    <property type="molecule type" value="Genomic_DNA"/>
</dbReference>
<dbReference type="OMA" id="CYIKPGL"/>
<dbReference type="InterPro" id="IPR002110">
    <property type="entry name" value="Ankyrin_rpt"/>
</dbReference>
<keyword evidence="2 3" id="KW-0040">ANK repeat</keyword>
<name>W6UAN1_ECHGR</name>
<organism evidence="4 5">
    <name type="scientific">Echinococcus granulosus</name>
    <name type="common">Hydatid tapeworm</name>
    <dbReference type="NCBI Taxonomy" id="6210"/>
    <lineage>
        <taxon>Eukaryota</taxon>
        <taxon>Metazoa</taxon>
        <taxon>Spiralia</taxon>
        <taxon>Lophotrochozoa</taxon>
        <taxon>Platyhelminthes</taxon>
        <taxon>Cestoda</taxon>
        <taxon>Eucestoda</taxon>
        <taxon>Cyclophyllidea</taxon>
        <taxon>Taeniidae</taxon>
        <taxon>Echinococcus</taxon>
        <taxon>Echinococcus granulosus group</taxon>
    </lineage>
</organism>
<dbReference type="Proteomes" id="UP000019149">
    <property type="component" value="Unassembled WGS sequence"/>
</dbReference>